<dbReference type="AlphaFoldDB" id="A0AAE0BNR8"/>
<comment type="caution">
    <text evidence="1">The sequence shown here is derived from an EMBL/GenBank/DDBJ whole genome shotgun (WGS) entry which is preliminary data.</text>
</comment>
<sequence length="305" mass="33607">MENILLAMKDTIEAAYAANTANLASLKEKLKNRPDAPICTKCKPPWIATTLCASRRKLYEENNEKVDTIYSNNGRHRAWGLWAKAARELAVGGKDVRFTTEADVDKLAKIVVILKNEFGSAGLDLASFDLDDLDKKDIEKVNELLYDTLTHIVAANSPVYDFLLSTDSVSGRDGRRALLDLIDGCVPPGARQTFQEEHSQLRYPARVDPRPLIAKDQRLVRDNKSEDWTPTDTTRKAKILERIVPEFNAASCLYQGFDSLSPVLVQQQLMPVFTSAVAAGLQGSGRDCTSAAASVYGGVTTMGER</sequence>
<evidence type="ECO:0000313" key="2">
    <source>
        <dbReference type="Proteomes" id="UP001190700"/>
    </source>
</evidence>
<dbReference type="Proteomes" id="UP001190700">
    <property type="component" value="Unassembled WGS sequence"/>
</dbReference>
<dbReference type="EMBL" id="LGRX02033960">
    <property type="protein sequence ID" value="KAK3239310.1"/>
    <property type="molecule type" value="Genomic_DNA"/>
</dbReference>
<keyword evidence="2" id="KW-1185">Reference proteome</keyword>
<protein>
    <submittedName>
        <fullName evidence="1">Uncharacterized protein</fullName>
    </submittedName>
</protein>
<gene>
    <name evidence="1" type="ORF">CYMTET_50754</name>
</gene>
<evidence type="ECO:0000313" key="1">
    <source>
        <dbReference type="EMBL" id="KAK3239310.1"/>
    </source>
</evidence>
<organism evidence="1 2">
    <name type="scientific">Cymbomonas tetramitiformis</name>
    <dbReference type="NCBI Taxonomy" id="36881"/>
    <lineage>
        <taxon>Eukaryota</taxon>
        <taxon>Viridiplantae</taxon>
        <taxon>Chlorophyta</taxon>
        <taxon>Pyramimonadophyceae</taxon>
        <taxon>Pyramimonadales</taxon>
        <taxon>Pyramimonadaceae</taxon>
        <taxon>Cymbomonas</taxon>
    </lineage>
</organism>
<name>A0AAE0BNR8_9CHLO</name>
<accession>A0AAE0BNR8</accession>
<reference evidence="1 2" key="1">
    <citation type="journal article" date="2015" name="Genome Biol. Evol.">
        <title>Comparative Genomics of a Bacterivorous Green Alga Reveals Evolutionary Causalities and Consequences of Phago-Mixotrophic Mode of Nutrition.</title>
        <authorList>
            <person name="Burns J.A."/>
            <person name="Paasch A."/>
            <person name="Narechania A."/>
            <person name="Kim E."/>
        </authorList>
    </citation>
    <scope>NUCLEOTIDE SEQUENCE [LARGE SCALE GENOMIC DNA]</scope>
    <source>
        <strain evidence="1 2">PLY_AMNH</strain>
    </source>
</reference>
<proteinExistence type="predicted"/>